<comment type="catalytic activity">
    <reaction evidence="16">
        <text>lipoxin A4 + NAD(+) = 15-oxo-(5S,6R)-dihydroxy-(7E,9E,11Z,13E)-eicosatetraenoate + NADH + H(+)</text>
        <dbReference type="Rhea" id="RHEA:41572"/>
        <dbReference type="ChEBI" id="CHEBI:15378"/>
        <dbReference type="ChEBI" id="CHEBI:57540"/>
        <dbReference type="ChEBI" id="CHEBI:57945"/>
        <dbReference type="ChEBI" id="CHEBI:67026"/>
        <dbReference type="ChEBI" id="CHEBI:78311"/>
    </reaction>
    <physiologicalReaction direction="left-to-right" evidence="16">
        <dbReference type="Rhea" id="RHEA:41573"/>
    </physiologicalReaction>
</comment>
<evidence type="ECO:0000256" key="19">
    <source>
        <dbReference type="ARBA" id="ARBA00048921"/>
    </source>
</evidence>
<evidence type="ECO:0000256" key="5">
    <source>
        <dbReference type="ARBA" id="ARBA00040276"/>
    </source>
</evidence>
<gene>
    <name evidence="22" type="primary">PGDH</name>
</gene>
<evidence type="ECO:0000256" key="6">
    <source>
        <dbReference type="ARBA" id="ARBA00041812"/>
    </source>
</evidence>
<sequence>MNKFAVEDKVCLIVGGLSSLGVSLADFVHSRSAKVWITDTLSDPKGKEILSGKYKERWGYSTLDVRNKEQFEEAFEKCCNEFGRPDILFNLTQIFGEDDWSNIYDVNVKGAYLGIELGMKFMNKSHNGNGGVVLNISSFVGVSCRGDHFAATPAFTSSQHAITALTRTFGSELYFERSGVRILSVVPYYFEGSKMVENGFEALTSDLDARKHLQEAAKGKKFLTGEEASLKIINVLNAKNGSVWFIRPHQLQPINIPDNRLPN</sequence>
<name>C1BTF5_LEPSM</name>
<dbReference type="Gene3D" id="3.40.50.720">
    <property type="entry name" value="NAD(P)-binding Rossmann-like Domain"/>
    <property type="match status" value="1"/>
</dbReference>
<comment type="catalytic activity">
    <reaction evidence="19">
        <text>resolvin D2 + NAD(+) = 16-oxoresolvin D2 + NADH + H(+)</text>
        <dbReference type="Rhea" id="RHEA:53588"/>
        <dbReference type="ChEBI" id="CHEBI:15378"/>
        <dbReference type="ChEBI" id="CHEBI:57540"/>
        <dbReference type="ChEBI" id="CHEBI:57945"/>
        <dbReference type="ChEBI" id="CHEBI:133367"/>
        <dbReference type="ChEBI" id="CHEBI:137498"/>
    </reaction>
    <physiologicalReaction direction="left-to-right" evidence="19">
        <dbReference type="Rhea" id="RHEA:53589"/>
    </physiologicalReaction>
</comment>
<reference evidence="22" key="1">
    <citation type="submission" date="2009-06" db="EMBL/GenBank/DDBJ databases">
        <title>Lepeophtheirus salmonis ESTs and full-length cDNAs.</title>
        <authorList>
            <person name="Yasuike M."/>
            <person name="von Schalburg K."/>
            <person name="Cooper G."/>
            <person name="Leong J."/>
            <person name="Jones S.R.M."/>
            <person name="Koop B.F."/>
        </authorList>
    </citation>
    <scope>NUCLEOTIDE SEQUENCE</scope>
    <source>
        <strain evidence="22">Pacific form</strain>
        <tissue evidence="22">Whole</tissue>
    </source>
</reference>
<evidence type="ECO:0000256" key="14">
    <source>
        <dbReference type="ARBA" id="ARBA00048170"/>
    </source>
</evidence>
<evidence type="ECO:0000256" key="20">
    <source>
        <dbReference type="ARBA" id="ARBA00049151"/>
    </source>
</evidence>
<evidence type="ECO:0000256" key="4">
    <source>
        <dbReference type="ARBA" id="ARBA00039060"/>
    </source>
</evidence>
<comment type="catalytic activity">
    <reaction evidence="12">
        <text>15-oxo-(5S,6R)-dihydroxy-(7E,9E,11Z)-eicosatrienoate + NADH + H(+) = (5S,6R,15S)-trihydroxy-(7E,9E,11Z)-eicosatrienoate + NAD(+)</text>
        <dbReference type="Rhea" id="RHEA:41596"/>
        <dbReference type="ChEBI" id="CHEBI:15378"/>
        <dbReference type="ChEBI" id="CHEBI:57540"/>
        <dbReference type="ChEBI" id="CHEBI:57945"/>
        <dbReference type="ChEBI" id="CHEBI:78325"/>
        <dbReference type="ChEBI" id="CHEBI:78329"/>
    </reaction>
    <physiologicalReaction direction="left-to-right" evidence="12">
        <dbReference type="Rhea" id="RHEA:41597"/>
    </physiologicalReaction>
</comment>
<comment type="catalytic activity">
    <reaction evidence="18">
        <text>prostaglandin E2 + NAD(+) = 15-oxoprostaglandin E2 + NADH + H(+)</text>
        <dbReference type="Rhea" id="RHEA:11876"/>
        <dbReference type="ChEBI" id="CHEBI:15378"/>
        <dbReference type="ChEBI" id="CHEBI:57400"/>
        <dbReference type="ChEBI" id="CHEBI:57540"/>
        <dbReference type="ChEBI" id="CHEBI:57945"/>
        <dbReference type="ChEBI" id="CHEBI:606564"/>
        <dbReference type="EC" id="1.1.1.141"/>
    </reaction>
    <physiologicalReaction direction="left-to-right" evidence="18">
        <dbReference type="Rhea" id="RHEA:11877"/>
    </physiologicalReaction>
</comment>
<comment type="catalytic activity">
    <reaction evidence="20">
        <text>(15S)-hydroxy-(5Z,8Z,11Z,13E)-eicosatetraenoate + NAD(+) = 15-oxo-(5Z,8Z,11Z,13E)-eicosatetraenoate + NADH + H(+)</text>
        <dbReference type="Rhea" id="RHEA:23260"/>
        <dbReference type="ChEBI" id="CHEBI:15378"/>
        <dbReference type="ChEBI" id="CHEBI:57409"/>
        <dbReference type="ChEBI" id="CHEBI:57410"/>
        <dbReference type="ChEBI" id="CHEBI:57540"/>
        <dbReference type="ChEBI" id="CHEBI:57945"/>
        <dbReference type="EC" id="1.1.1.232"/>
    </reaction>
    <physiologicalReaction direction="left-to-right" evidence="20">
        <dbReference type="Rhea" id="RHEA:23261"/>
    </physiologicalReaction>
</comment>
<dbReference type="EMBL" id="BT077884">
    <property type="protein sequence ID" value="ACO12308.1"/>
    <property type="molecule type" value="mRNA"/>
</dbReference>
<evidence type="ECO:0000256" key="12">
    <source>
        <dbReference type="ARBA" id="ARBA00048140"/>
    </source>
</evidence>
<comment type="catalytic activity">
    <reaction evidence="14">
        <text>resolvin D1 + NAD(+) = 17-oxoresolvin D1 + NADH + H(+)</text>
        <dbReference type="Rhea" id="RHEA:50128"/>
        <dbReference type="ChEBI" id="CHEBI:15378"/>
        <dbReference type="ChEBI" id="CHEBI:57540"/>
        <dbReference type="ChEBI" id="CHEBI:57945"/>
        <dbReference type="ChEBI" id="CHEBI:132079"/>
        <dbReference type="ChEBI" id="CHEBI:132081"/>
    </reaction>
    <physiologicalReaction direction="left-to-right" evidence="14">
        <dbReference type="Rhea" id="RHEA:50129"/>
    </physiologicalReaction>
</comment>
<evidence type="ECO:0000256" key="18">
    <source>
        <dbReference type="ARBA" id="ARBA00048739"/>
    </source>
</evidence>
<dbReference type="PANTHER" id="PTHR44229">
    <property type="entry name" value="15-HYDROXYPROSTAGLANDIN DEHYDROGENASE [NAD(+)]"/>
    <property type="match status" value="1"/>
</dbReference>
<dbReference type="InterPro" id="IPR036291">
    <property type="entry name" value="NAD(P)-bd_dom_sf"/>
</dbReference>
<evidence type="ECO:0000256" key="2">
    <source>
        <dbReference type="ARBA" id="ARBA00023002"/>
    </source>
</evidence>
<evidence type="ECO:0000256" key="16">
    <source>
        <dbReference type="ARBA" id="ARBA00048535"/>
    </source>
</evidence>
<evidence type="ECO:0000256" key="9">
    <source>
        <dbReference type="ARBA" id="ARBA00047325"/>
    </source>
</evidence>
<comment type="catalytic activity">
    <reaction evidence="10">
        <text>resolvin D1 + NAD(+) = 8-oxoresolvin D1 + NADH + H(+)</text>
        <dbReference type="Rhea" id="RHEA:50124"/>
        <dbReference type="ChEBI" id="CHEBI:15378"/>
        <dbReference type="ChEBI" id="CHEBI:57540"/>
        <dbReference type="ChEBI" id="CHEBI:57945"/>
        <dbReference type="ChEBI" id="CHEBI:132079"/>
        <dbReference type="ChEBI" id="CHEBI:132080"/>
    </reaction>
    <physiologicalReaction direction="left-to-right" evidence="10">
        <dbReference type="Rhea" id="RHEA:50125"/>
    </physiologicalReaction>
</comment>
<evidence type="ECO:0000256" key="13">
    <source>
        <dbReference type="ARBA" id="ARBA00048144"/>
    </source>
</evidence>
<comment type="catalytic activity">
    <reaction evidence="13">
        <text>(11R)-hydroxy-(5Z,8Z,12E,14Z)-eicosatetraenoate + NAD(+) = 11-oxo-(5Z,8Z,12E,14Z)-eicosatetraenoate + NADH + H(+)</text>
        <dbReference type="Rhea" id="RHEA:48640"/>
        <dbReference type="ChEBI" id="CHEBI:15378"/>
        <dbReference type="ChEBI" id="CHEBI:57540"/>
        <dbReference type="ChEBI" id="CHEBI:57945"/>
        <dbReference type="ChEBI" id="CHEBI:78836"/>
        <dbReference type="ChEBI" id="CHEBI:90697"/>
    </reaction>
    <physiologicalReaction direction="left-to-right" evidence="13">
        <dbReference type="Rhea" id="RHEA:48641"/>
    </physiologicalReaction>
</comment>
<evidence type="ECO:0000256" key="21">
    <source>
        <dbReference type="ARBA" id="ARBA00049188"/>
    </source>
</evidence>
<evidence type="ECO:0000256" key="7">
    <source>
        <dbReference type="ARBA" id="ARBA00042026"/>
    </source>
</evidence>
<accession>C1BTF5</accession>
<evidence type="ECO:0000256" key="1">
    <source>
        <dbReference type="ARBA" id="ARBA00006484"/>
    </source>
</evidence>
<dbReference type="EC" id="1.1.1.232" evidence="4"/>
<dbReference type="PRINTS" id="PR00081">
    <property type="entry name" value="GDHRDH"/>
</dbReference>
<comment type="catalytic activity">
    <reaction evidence="15">
        <text>resolvin D2 + NAD(+) = 7-oxoresolvin D2 + NADH + H(+)</text>
        <dbReference type="Rhea" id="RHEA:53584"/>
        <dbReference type="ChEBI" id="CHEBI:15378"/>
        <dbReference type="ChEBI" id="CHEBI:57540"/>
        <dbReference type="ChEBI" id="CHEBI:57945"/>
        <dbReference type="ChEBI" id="CHEBI:133367"/>
        <dbReference type="ChEBI" id="CHEBI:137497"/>
    </reaction>
    <physiologicalReaction direction="left-to-right" evidence="15">
        <dbReference type="Rhea" id="RHEA:53585"/>
    </physiologicalReaction>
</comment>
<dbReference type="OrthoDB" id="6368354at2759"/>
<dbReference type="GO" id="GO:0005737">
    <property type="term" value="C:cytoplasm"/>
    <property type="evidence" value="ECO:0007669"/>
    <property type="project" value="TreeGrafter"/>
</dbReference>
<proteinExistence type="evidence at transcript level"/>
<dbReference type="InterPro" id="IPR002347">
    <property type="entry name" value="SDR_fam"/>
</dbReference>
<comment type="catalytic activity">
    <reaction evidence="11">
        <text>14-hydroxy-(4Z,7Z,10Z,12E,16Z,19Z)-docosahexaenoate + NAD(+) = 14-oxo-(4Z,7Z,10Z,12E,16Z,19Z)-docosahexaenoate + NADH + H(+)</text>
        <dbReference type="Rhea" id="RHEA:48952"/>
        <dbReference type="ChEBI" id="CHEBI:15378"/>
        <dbReference type="ChEBI" id="CHEBI:57540"/>
        <dbReference type="ChEBI" id="CHEBI:57945"/>
        <dbReference type="ChEBI" id="CHEBI:90866"/>
        <dbReference type="ChEBI" id="CHEBI:90867"/>
    </reaction>
    <physiologicalReaction direction="left-to-right" evidence="11">
        <dbReference type="Rhea" id="RHEA:48953"/>
    </physiologicalReaction>
</comment>
<organism evidence="22">
    <name type="scientific">Lepeophtheirus salmonis</name>
    <name type="common">Salmon louse</name>
    <name type="synonym">Caligus salmonis</name>
    <dbReference type="NCBI Taxonomy" id="72036"/>
    <lineage>
        <taxon>Eukaryota</taxon>
        <taxon>Metazoa</taxon>
        <taxon>Ecdysozoa</taxon>
        <taxon>Arthropoda</taxon>
        <taxon>Crustacea</taxon>
        <taxon>Multicrustacea</taxon>
        <taxon>Hexanauplia</taxon>
        <taxon>Copepoda</taxon>
        <taxon>Siphonostomatoida</taxon>
        <taxon>Caligidae</taxon>
        <taxon>Lepeophtheirus</taxon>
    </lineage>
</organism>
<dbReference type="EC" id="1.1.1.141" evidence="3"/>
<dbReference type="PANTHER" id="PTHR44229:SF4">
    <property type="entry name" value="15-HYDROXYPROSTAGLANDIN DEHYDROGENASE [NAD(+)]"/>
    <property type="match status" value="1"/>
</dbReference>
<comment type="catalytic activity">
    <reaction evidence="9">
        <text>prostaglandin E1 + NAD(+) = 15-oxoprostaglandin E1 + NADH + H(+)</text>
        <dbReference type="Rhea" id="RHEA:16477"/>
        <dbReference type="ChEBI" id="CHEBI:15378"/>
        <dbReference type="ChEBI" id="CHEBI:57397"/>
        <dbReference type="ChEBI" id="CHEBI:57401"/>
        <dbReference type="ChEBI" id="CHEBI:57540"/>
        <dbReference type="ChEBI" id="CHEBI:57945"/>
    </reaction>
    <physiologicalReaction direction="left-to-right" evidence="9">
        <dbReference type="Rhea" id="RHEA:16478"/>
    </physiologicalReaction>
</comment>
<comment type="function">
    <text evidence="8">Catalyzes the NAD-dependent dehydrogenation (oxidation) of a broad array of hydroxylated polyunsaturated fatty acids (mainly eicosanoids and docosanoids, including prostaglandins, lipoxins and resolvins), yielding their corresponding keto (oxo) metabolites. Decreases the levels of the pro-proliferative prostaglandins such as prostaglandin E2 (whose activity is increased in cancer because of an increase in the expression of cyclooxygenase 2) and generates oxo-fatty acid products that can profoundly influence cell function by abrogating pro-inflammatory cytokine expression. Converts resolvins E1, D1 and D2 to their oxo products, which represents a mode of resolvin inactivation. Resolvin E1 plays important roles during the resolution phase of acute inflammation, while resolvins D1 and D2 have a unique role in obesity-induced adipose inflammation.</text>
</comment>
<evidence type="ECO:0000256" key="10">
    <source>
        <dbReference type="ARBA" id="ARBA00047672"/>
    </source>
</evidence>
<evidence type="ECO:0000256" key="15">
    <source>
        <dbReference type="ARBA" id="ARBA00048393"/>
    </source>
</evidence>
<dbReference type="Pfam" id="PF00106">
    <property type="entry name" value="adh_short"/>
    <property type="match status" value="1"/>
</dbReference>
<keyword evidence="2" id="KW-0560">Oxidoreductase</keyword>
<comment type="catalytic activity">
    <reaction evidence="17">
        <text>prostaglandin A1 + NAD(+) = 15-oxo-prostaglandin A1 + NADH + H(+)</text>
        <dbReference type="Rhea" id="RHEA:41263"/>
        <dbReference type="ChEBI" id="CHEBI:15378"/>
        <dbReference type="ChEBI" id="CHEBI:57398"/>
        <dbReference type="ChEBI" id="CHEBI:57540"/>
        <dbReference type="ChEBI" id="CHEBI:57945"/>
        <dbReference type="ChEBI" id="CHEBI:85072"/>
    </reaction>
    <physiologicalReaction direction="left-to-right" evidence="17">
        <dbReference type="Rhea" id="RHEA:41264"/>
    </physiologicalReaction>
</comment>
<evidence type="ECO:0000313" key="22">
    <source>
        <dbReference type="EMBL" id="ACO12308.1"/>
    </source>
</evidence>
<comment type="similarity">
    <text evidence="1">Belongs to the short-chain dehydrogenases/reductases (SDR) family.</text>
</comment>
<dbReference type="GO" id="GO:0016404">
    <property type="term" value="F:15-hydroxyprostaglandin dehydrogenase (NAD+) activity"/>
    <property type="evidence" value="ECO:0007669"/>
    <property type="project" value="UniProtKB-EC"/>
</dbReference>
<protein>
    <recommendedName>
        <fullName evidence="5">15-hydroxyprostaglandin dehydrogenase [NAD(+)]</fullName>
        <ecNumber evidence="3">1.1.1.141</ecNumber>
        <ecNumber evidence="4">1.1.1.232</ecNumber>
    </recommendedName>
    <alternativeName>
        <fullName evidence="7">Eicosanoid/docosanoid dehydrogenase [NAD(+)]</fullName>
    </alternativeName>
    <alternativeName>
        <fullName evidence="6">Prostaglandin dehydrogenase 1</fullName>
    </alternativeName>
</protein>
<dbReference type="GO" id="GO:0047034">
    <property type="term" value="F:15-hydroxyicosatetraenoate dehydrogenase activity"/>
    <property type="evidence" value="ECO:0007669"/>
    <property type="project" value="UniProtKB-EC"/>
</dbReference>
<comment type="catalytic activity">
    <reaction evidence="21">
        <text>resolvin E1 + NAD(+) = 18-oxo-resolvin E1 + NADH + H(+)</text>
        <dbReference type="Rhea" id="RHEA:49244"/>
        <dbReference type="ChEBI" id="CHEBI:15378"/>
        <dbReference type="ChEBI" id="CHEBI:57540"/>
        <dbReference type="ChEBI" id="CHEBI:57945"/>
        <dbReference type="ChEBI" id="CHEBI:91000"/>
        <dbReference type="ChEBI" id="CHEBI:91001"/>
    </reaction>
    <physiologicalReaction direction="left-to-right" evidence="21">
        <dbReference type="Rhea" id="RHEA:49245"/>
    </physiologicalReaction>
</comment>
<dbReference type="SUPFAM" id="SSF51735">
    <property type="entry name" value="NAD(P)-binding Rossmann-fold domains"/>
    <property type="match status" value="1"/>
</dbReference>
<evidence type="ECO:0000256" key="11">
    <source>
        <dbReference type="ARBA" id="ARBA00048008"/>
    </source>
</evidence>
<evidence type="ECO:0000256" key="8">
    <source>
        <dbReference type="ARBA" id="ARBA00045705"/>
    </source>
</evidence>
<evidence type="ECO:0000256" key="3">
    <source>
        <dbReference type="ARBA" id="ARBA00038968"/>
    </source>
</evidence>
<evidence type="ECO:0000256" key="17">
    <source>
        <dbReference type="ARBA" id="ARBA00048611"/>
    </source>
</evidence>
<dbReference type="AlphaFoldDB" id="C1BTF5"/>